<dbReference type="FunFam" id="2.170.150.80:FF:000003">
    <property type="entry name" value="NAC domain-containing protein"/>
    <property type="match status" value="1"/>
</dbReference>
<dbReference type="PROSITE" id="PS51005">
    <property type="entry name" value="NAC"/>
    <property type="match status" value="1"/>
</dbReference>
<dbReference type="PANTHER" id="PTHR31744">
    <property type="entry name" value="PROTEIN CUP-SHAPED COTYLEDON 2-RELATED"/>
    <property type="match status" value="1"/>
</dbReference>
<dbReference type="STRING" id="29655.A0A0K9PYG6"/>
<feature type="domain" description="NAC" evidence="5">
    <location>
        <begin position="13"/>
        <end position="164"/>
    </location>
</feature>
<keyword evidence="3" id="KW-0804">Transcription</keyword>
<dbReference type="InterPro" id="IPR003441">
    <property type="entry name" value="NAC-dom"/>
</dbReference>
<dbReference type="GO" id="GO:0003677">
    <property type="term" value="F:DNA binding"/>
    <property type="evidence" value="ECO:0007669"/>
    <property type="project" value="UniProtKB-KW"/>
</dbReference>
<dbReference type="OrthoDB" id="772776at2759"/>
<dbReference type="EMBL" id="LFYR01000585">
    <property type="protein sequence ID" value="KMZ73265.1"/>
    <property type="molecule type" value="Genomic_DNA"/>
</dbReference>
<dbReference type="InterPro" id="IPR036093">
    <property type="entry name" value="NAC_dom_sf"/>
</dbReference>
<evidence type="ECO:0000256" key="4">
    <source>
        <dbReference type="ARBA" id="ARBA00023242"/>
    </source>
</evidence>
<protein>
    <submittedName>
        <fullName evidence="6">Protein BEARSKIN1</fullName>
    </submittedName>
</protein>
<keyword evidence="2" id="KW-0238">DNA-binding</keyword>
<keyword evidence="7" id="KW-1185">Reference proteome</keyword>
<dbReference type="PANTHER" id="PTHR31744:SF212">
    <property type="entry name" value="PROTEIN SOMBRERO-LIKE ISOFORM X2"/>
    <property type="match status" value="1"/>
</dbReference>
<organism evidence="6 7">
    <name type="scientific">Zostera marina</name>
    <name type="common">Eelgrass</name>
    <dbReference type="NCBI Taxonomy" id="29655"/>
    <lineage>
        <taxon>Eukaryota</taxon>
        <taxon>Viridiplantae</taxon>
        <taxon>Streptophyta</taxon>
        <taxon>Embryophyta</taxon>
        <taxon>Tracheophyta</taxon>
        <taxon>Spermatophyta</taxon>
        <taxon>Magnoliopsida</taxon>
        <taxon>Liliopsida</taxon>
        <taxon>Zosteraceae</taxon>
        <taxon>Zostera</taxon>
    </lineage>
</organism>
<reference evidence="7" key="1">
    <citation type="journal article" date="2016" name="Nature">
        <title>The genome of the seagrass Zostera marina reveals angiosperm adaptation to the sea.</title>
        <authorList>
            <person name="Olsen J.L."/>
            <person name="Rouze P."/>
            <person name="Verhelst B."/>
            <person name="Lin Y.-C."/>
            <person name="Bayer T."/>
            <person name="Collen J."/>
            <person name="Dattolo E."/>
            <person name="De Paoli E."/>
            <person name="Dittami S."/>
            <person name="Maumus F."/>
            <person name="Michel G."/>
            <person name="Kersting A."/>
            <person name="Lauritano C."/>
            <person name="Lohaus R."/>
            <person name="Toepel M."/>
            <person name="Tonon T."/>
            <person name="Vanneste K."/>
            <person name="Amirebrahimi M."/>
            <person name="Brakel J."/>
            <person name="Bostroem C."/>
            <person name="Chovatia M."/>
            <person name="Grimwood J."/>
            <person name="Jenkins J.W."/>
            <person name="Jueterbock A."/>
            <person name="Mraz A."/>
            <person name="Stam W.T."/>
            <person name="Tice H."/>
            <person name="Bornberg-Bauer E."/>
            <person name="Green P.J."/>
            <person name="Pearson G.A."/>
            <person name="Procaccini G."/>
            <person name="Duarte C.M."/>
            <person name="Schmutz J."/>
            <person name="Reusch T.B.H."/>
            <person name="Van de Peer Y."/>
        </authorList>
    </citation>
    <scope>NUCLEOTIDE SEQUENCE [LARGE SCALE GENOMIC DNA]</scope>
    <source>
        <strain evidence="7">cv. Finnish</strain>
    </source>
</reference>
<accession>A0A0K9PYG6</accession>
<dbReference type="OMA" id="CIRDSFR"/>
<dbReference type="AlphaFoldDB" id="A0A0K9PYG6"/>
<evidence type="ECO:0000256" key="1">
    <source>
        <dbReference type="ARBA" id="ARBA00023015"/>
    </source>
</evidence>
<keyword evidence="4" id="KW-0539">Nucleus</keyword>
<evidence type="ECO:0000256" key="3">
    <source>
        <dbReference type="ARBA" id="ARBA00023163"/>
    </source>
</evidence>
<evidence type="ECO:0000313" key="6">
    <source>
        <dbReference type="EMBL" id="KMZ73265.1"/>
    </source>
</evidence>
<dbReference type="Proteomes" id="UP000036987">
    <property type="component" value="Unassembled WGS sequence"/>
</dbReference>
<dbReference type="Gene3D" id="2.170.150.80">
    <property type="entry name" value="NAC domain"/>
    <property type="match status" value="1"/>
</dbReference>
<evidence type="ECO:0000259" key="5">
    <source>
        <dbReference type="PROSITE" id="PS51005"/>
    </source>
</evidence>
<comment type="caution">
    <text evidence="6">The sequence shown here is derived from an EMBL/GenBank/DDBJ whole genome shotgun (WGS) entry which is preliminary data.</text>
</comment>
<proteinExistence type="predicted"/>
<name>A0A0K9PYG6_ZOSMR</name>
<evidence type="ECO:0000256" key="2">
    <source>
        <dbReference type="ARBA" id="ARBA00023125"/>
    </source>
</evidence>
<gene>
    <name evidence="6" type="ORF">ZOSMA_14G00260</name>
</gene>
<dbReference type="GO" id="GO:0006355">
    <property type="term" value="P:regulation of DNA-templated transcription"/>
    <property type="evidence" value="ECO:0007669"/>
    <property type="project" value="InterPro"/>
</dbReference>
<keyword evidence="1" id="KW-0805">Transcription regulation</keyword>
<dbReference type="SUPFAM" id="SSF101941">
    <property type="entry name" value="NAC domain"/>
    <property type="match status" value="1"/>
</dbReference>
<sequence>MASSSSTSASFGVPPGFRFHPTDEELLHYYLKKKILFEKFEIEVIREVDLNRLEPWDLQERCRIGSAPQNEWYFFSHKDRKYPTGSRTNRATNAGFWKATGRDKCIRDSFRKIGMRKTLVFYRGRAPHGQKSDWIMHEYRLEDSEDTQPVGTEDGWVVCRVFLKKNFFKIAGASGSDEGGSGGMGQGGGIEEHMGLPLMVATTDQFRMPTQYIHSEQQEQEQLQHYNSSIYKPPSDLGLQYTHLQSHHYPPQIQVQNLLPDHRQPGSGPNYDFSALPGELDVSGGGHGGDENDWTMLGRFGNTTAATEVHHMNQMPNSRGEMDLWGYGKQQ</sequence>
<dbReference type="Pfam" id="PF02365">
    <property type="entry name" value="NAM"/>
    <property type="match status" value="1"/>
</dbReference>
<evidence type="ECO:0000313" key="7">
    <source>
        <dbReference type="Proteomes" id="UP000036987"/>
    </source>
</evidence>